<dbReference type="PATRIC" id="fig|1789004.3.peg.1620"/>
<evidence type="ECO:0000313" key="2">
    <source>
        <dbReference type="EMBL" id="KXW57882.1"/>
    </source>
</evidence>
<protein>
    <submittedName>
        <fullName evidence="2">RES domain protein</fullName>
    </submittedName>
    <submittedName>
        <fullName evidence="3">RES family NAD+ phosphorylase</fullName>
    </submittedName>
</protein>
<dbReference type="SMART" id="SM00953">
    <property type="entry name" value="RES"/>
    <property type="match status" value="1"/>
</dbReference>
<dbReference type="RefSeq" id="WP_082783246.1">
    <property type="nucleotide sequence ID" value="NZ_CP053675.1"/>
</dbReference>
<proteinExistence type="predicted"/>
<accession>A0A8F3IIB4</accession>
<reference evidence="3" key="2">
    <citation type="submission" date="2021-02" db="EMBL/GenBank/DDBJ databases">
        <title>Comparative genomics of Ferrovum myxofaciens strains, predominant extremophile bacteria forming large biofilm stalactites in acid mine ecosystems.</title>
        <authorList>
            <person name="Burkartova K."/>
            <person name="Ridl J."/>
            <person name="Pajer P."/>
            <person name="Falteisek L."/>
        </authorList>
    </citation>
    <scope>NUCLEOTIDE SEQUENCE</scope>
    <source>
        <strain evidence="3">MI1III</strain>
    </source>
</reference>
<evidence type="ECO:0000313" key="4">
    <source>
        <dbReference type="Proteomes" id="UP000075653"/>
    </source>
</evidence>
<name>A0A8F3IIB4_9PROT</name>
<reference evidence="2 4" key="1">
    <citation type="submission" date="2016-01" db="EMBL/GenBank/DDBJ databases">
        <title>Genome sequence of the acidophilic iron oxidising Ferrovum strain Z-31.</title>
        <authorList>
            <person name="Poehlein A."/>
            <person name="Ullrich S.R."/>
            <person name="Schloemann M."/>
            <person name="Muehling M."/>
            <person name="Daniel R."/>
        </authorList>
    </citation>
    <scope>NUCLEOTIDE SEQUENCE [LARGE SCALE GENOMIC DNA]</scope>
    <source>
        <strain evidence="2 4">Z-31</strain>
    </source>
</reference>
<dbReference type="Proteomes" id="UP000075653">
    <property type="component" value="Unassembled WGS sequence"/>
</dbReference>
<organism evidence="2 4">
    <name type="scientific">Ferrovum myxofaciens</name>
    <dbReference type="NCBI Taxonomy" id="416213"/>
    <lineage>
        <taxon>Bacteria</taxon>
        <taxon>Pseudomonadati</taxon>
        <taxon>Pseudomonadota</taxon>
        <taxon>Betaproteobacteria</taxon>
        <taxon>Ferrovales</taxon>
        <taxon>Ferrovaceae</taxon>
        <taxon>Ferrovum</taxon>
    </lineage>
</organism>
<feature type="domain" description="RES" evidence="1">
    <location>
        <begin position="14"/>
        <end position="138"/>
    </location>
</feature>
<dbReference type="Proteomes" id="UP000683551">
    <property type="component" value="Chromosome"/>
</dbReference>
<dbReference type="Pfam" id="PF08808">
    <property type="entry name" value="RES"/>
    <property type="match status" value="1"/>
</dbReference>
<dbReference type="EMBL" id="CP071137">
    <property type="protein sequence ID" value="QWY78290.1"/>
    <property type="molecule type" value="Genomic_DNA"/>
</dbReference>
<accession>A0A149VXE6</accession>
<gene>
    <name evidence="2" type="ORF">FEMY_15890</name>
    <name evidence="3" type="ORF">JZL65_04230</name>
</gene>
<dbReference type="InterPro" id="IPR014914">
    <property type="entry name" value="RES_dom"/>
</dbReference>
<evidence type="ECO:0000259" key="1">
    <source>
        <dbReference type="SMART" id="SM00953"/>
    </source>
</evidence>
<evidence type="ECO:0000313" key="3">
    <source>
        <dbReference type="EMBL" id="QWY78290.1"/>
    </source>
</evidence>
<keyword evidence="4" id="KW-1185">Reference proteome</keyword>
<dbReference type="EMBL" id="LRRD01000033">
    <property type="protein sequence ID" value="KXW57882.1"/>
    <property type="molecule type" value="Genomic_DNA"/>
</dbReference>
<sequence>MRAWRIAKRAFALDRQGTGAHLSGGRWNSPGVAAVYAGLTPEIAAMEKLVHTGEILPQDLVLVMLDLPDDEPYQHYALKDLPVGWDALPSSTRAMAMGDQFLLTATHLGLIVPSAVMPESSNIILNPNHPRFASVTMEILRPFEFDSRLRI</sequence>
<dbReference type="AlphaFoldDB" id="A0A8F3IIB4"/>